<accession>A0A485L6G2</accession>
<name>A0A485L6G2_9STRA</name>
<evidence type="ECO:0000313" key="3">
    <source>
        <dbReference type="Proteomes" id="UP000332933"/>
    </source>
</evidence>
<dbReference type="OrthoDB" id="120976at2759"/>
<dbReference type="InterPro" id="IPR032675">
    <property type="entry name" value="LRR_dom_sf"/>
</dbReference>
<dbReference type="Pfam" id="PF13516">
    <property type="entry name" value="LRR_6"/>
    <property type="match status" value="1"/>
</dbReference>
<dbReference type="SUPFAM" id="SSF52047">
    <property type="entry name" value="RNI-like"/>
    <property type="match status" value="1"/>
</dbReference>
<protein>
    <submittedName>
        <fullName evidence="2">Aste57867_15592 protein</fullName>
    </submittedName>
</protein>
<sequence length="341" mass="37416">MSHHLQYHMESCVSIVPRKSNVPTMPMADLTLSNLRYETANSPVFLTVDVEPNLFAVLPRCHQLTRLICGRDCSLESVFEFATSSSTLVELALNLNHCDAVAHDRPVRRFKCQGVPLDIAIDGETRRAFSAAMLKCRAMDTLIRADCDVDLDSTMLPASLTLRRLFLNNVALAPRSLVAVADASRMSTSVDTLSLAGLNRMEGHAADEYTAAFATLFECLGAVKVLHVSRCGLDDAAWTQLGPILATHSHHLESINLNRNGVSDVGAAAIAHAIQTMPALCRVEMTGNKLTLERGVVDLVNGSCQRKVPLTHLRVYQPDFSPDGKRRLLAFAKQRQLDLML</sequence>
<evidence type="ECO:0000313" key="1">
    <source>
        <dbReference type="EMBL" id="KAF0693453.1"/>
    </source>
</evidence>
<dbReference type="AlphaFoldDB" id="A0A485L6G2"/>
<dbReference type="Proteomes" id="UP000332933">
    <property type="component" value="Unassembled WGS sequence"/>
</dbReference>
<organism evidence="2 3">
    <name type="scientific">Aphanomyces stellatus</name>
    <dbReference type="NCBI Taxonomy" id="120398"/>
    <lineage>
        <taxon>Eukaryota</taxon>
        <taxon>Sar</taxon>
        <taxon>Stramenopiles</taxon>
        <taxon>Oomycota</taxon>
        <taxon>Saprolegniomycetes</taxon>
        <taxon>Saprolegniales</taxon>
        <taxon>Verrucalvaceae</taxon>
        <taxon>Aphanomyces</taxon>
    </lineage>
</organism>
<reference evidence="1" key="2">
    <citation type="submission" date="2019-06" db="EMBL/GenBank/DDBJ databases">
        <title>Genomics analysis of Aphanomyces spp. identifies a new class of oomycete effector associated with host adaptation.</title>
        <authorList>
            <person name="Gaulin E."/>
        </authorList>
    </citation>
    <scope>NUCLEOTIDE SEQUENCE</scope>
    <source>
        <strain evidence="1">CBS 578.67</strain>
    </source>
</reference>
<reference evidence="2 3" key="1">
    <citation type="submission" date="2019-03" db="EMBL/GenBank/DDBJ databases">
        <authorList>
            <person name="Gaulin E."/>
            <person name="Dumas B."/>
        </authorList>
    </citation>
    <scope>NUCLEOTIDE SEQUENCE [LARGE SCALE GENOMIC DNA]</scope>
    <source>
        <strain evidence="2">CBS 568.67</strain>
    </source>
</reference>
<evidence type="ECO:0000313" key="2">
    <source>
        <dbReference type="EMBL" id="VFT92394.1"/>
    </source>
</evidence>
<dbReference type="EMBL" id="CAADRA010005712">
    <property type="protein sequence ID" value="VFT92394.1"/>
    <property type="molecule type" value="Genomic_DNA"/>
</dbReference>
<dbReference type="InterPro" id="IPR001611">
    <property type="entry name" value="Leu-rich_rpt"/>
</dbReference>
<keyword evidence="3" id="KW-1185">Reference proteome</keyword>
<dbReference type="EMBL" id="VJMH01005691">
    <property type="protein sequence ID" value="KAF0693453.1"/>
    <property type="molecule type" value="Genomic_DNA"/>
</dbReference>
<gene>
    <name evidence="2" type="primary">Aste57867_15592</name>
    <name evidence="1" type="ORF">As57867_015536</name>
    <name evidence="2" type="ORF">ASTE57867_15592</name>
</gene>
<proteinExistence type="predicted"/>
<dbReference type="Gene3D" id="3.80.10.10">
    <property type="entry name" value="Ribonuclease Inhibitor"/>
    <property type="match status" value="1"/>
</dbReference>